<dbReference type="PANTHER" id="PTHR47245:SF2">
    <property type="entry name" value="PEPTIDYL-PROLYL CIS-TRANS ISOMERASE HP_0175-RELATED"/>
    <property type="match status" value="1"/>
</dbReference>
<dbReference type="InterPro" id="IPR050245">
    <property type="entry name" value="PrsA_foldase"/>
</dbReference>
<evidence type="ECO:0000256" key="1">
    <source>
        <dbReference type="SAM" id="Phobius"/>
    </source>
</evidence>
<keyword evidence="1" id="KW-1133">Transmembrane helix</keyword>
<dbReference type="SUPFAM" id="SSF54534">
    <property type="entry name" value="FKBP-like"/>
    <property type="match status" value="1"/>
</dbReference>
<dbReference type="PANTHER" id="PTHR47245">
    <property type="entry name" value="PEPTIDYLPROLYL ISOMERASE"/>
    <property type="match status" value="1"/>
</dbReference>
<protein>
    <submittedName>
        <fullName evidence="2">Peptidyl-prolyl cis-trans isomerase</fullName>
    </submittedName>
</protein>
<keyword evidence="3" id="KW-1185">Reference proteome</keyword>
<gene>
    <name evidence="2" type="ORF">BRSU_0274</name>
</gene>
<dbReference type="Pfam" id="PF13623">
    <property type="entry name" value="SurA_N_2"/>
    <property type="match status" value="1"/>
</dbReference>
<evidence type="ECO:0000313" key="2">
    <source>
        <dbReference type="EMBL" id="CRF31634.1"/>
    </source>
</evidence>
<accession>A0A0G4K3Q2</accession>
<proteinExistence type="predicted"/>
<name>A0A0G4K3Q2_9SPIR</name>
<dbReference type="GO" id="GO:0016853">
    <property type="term" value="F:isomerase activity"/>
    <property type="evidence" value="ECO:0007669"/>
    <property type="project" value="UniProtKB-KW"/>
</dbReference>
<dbReference type="AlphaFoldDB" id="A0A0G4K3Q2"/>
<dbReference type="Proteomes" id="UP000043763">
    <property type="component" value="Unassembled WGS sequence"/>
</dbReference>
<evidence type="ECO:0000313" key="3">
    <source>
        <dbReference type="Proteomes" id="UP000043763"/>
    </source>
</evidence>
<feature type="transmembrane region" description="Helical" evidence="1">
    <location>
        <begin position="21"/>
        <end position="38"/>
    </location>
</feature>
<keyword evidence="1" id="KW-0812">Transmembrane</keyword>
<reference evidence="3" key="1">
    <citation type="submission" date="2015-04" db="EMBL/GenBank/DDBJ databases">
        <authorList>
            <person name="Mushtaq Mamoona"/>
        </authorList>
    </citation>
    <scope>NUCLEOTIDE SEQUENCE [LARGE SCALE GENOMIC DNA]</scope>
    <source>
        <strain evidence="3">AN4859/03</strain>
    </source>
</reference>
<dbReference type="OrthoDB" id="305005at2"/>
<sequence>MSSNKNFVPKKKSPVIKTLQWLGVSAVSILLIIYFLVVDTRGSQKTPTIGSVNGKPIYYTSTSPYGRAFRQLEGYYQQLGIQINNEMYTYIEDLAFRRAVATILLNDVARKNINVSDNFIVEAMKSQFIDTNGVYNQMAYESFIKNSSQSDKVKIQKDLEEDILAQTASAELFTSVKLNDLEMQKEYKRNLTKKDIEMVYINASEIVQSNQVADADLEKYFTDNKTNFAQADISWIITQSGGVADNLYKTLKDDITLFEKTAMEKSFDTNNYKLGYLTRMQMPNEDFANKIFANNNNTTKGSNLLQPIYANGYYYIVLVNDIRIPEKYTDVNREVIRREYLNANINTLLEAEKTKQAEILKAAVANVNNLARLNGNGLIKYYKPAQPFSYNQGRLNTAEGAIIPDSSTEAFYMHVFSMQTNQISDVIKLDNGVAVIRLVSEEKPNMATLTTLDAATKNAVKRELSMQRRNLIQIEWENQHIADARVKKHNLR</sequence>
<organism evidence="2 3">
    <name type="scientific">Brachyspira suanatina</name>
    <dbReference type="NCBI Taxonomy" id="381802"/>
    <lineage>
        <taxon>Bacteria</taxon>
        <taxon>Pseudomonadati</taxon>
        <taxon>Spirochaetota</taxon>
        <taxon>Spirochaetia</taxon>
        <taxon>Brachyspirales</taxon>
        <taxon>Brachyspiraceae</taxon>
        <taxon>Brachyspira</taxon>
    </lineage>
</organism>
<dbReference type="EMBL" id="CVLB01000001">
    <property type="protein sequence ID" value="CRF31634.1"/>
    <property type="molecule type" value="Genomic_DNA"/>
</dbReference>
<keyword evidence="1" id="KW-0472">Membrane</keyword>
<dbReference type="RefSeq" id="WP_048593426.1">
    <property type="nucleotide sequence ID" value="NZ_CVLB01000001.1"/>
</dbReference>
<keyword evidence="2" id="KW-0413">Isomerase</keyword>